<evidence type="ECO:0000313" key="3">
    <source>
        <dbReference type="EMBL" id="KFH45759.1"/>
    </source>
</evidence>
<dbReference type="Proteomes" id="UP000029964">
    <property type="component" value="Unassembled WGS sequence"/>
</dbReference>
<feature type="transmembrane region" description="Helical" evidence="2">
    <location>
        <begin position="108"/>
        <end position="127"/>
    </location>
</feature>
<gene>
    <name evidence="3" type="ORF">ACRE_034060</name>
</gene>
<name>A0A086T8S7_HAPC1</name>
<accession>A0A086T8S7</accession>
<comment type="caution">
    <text evidence="3">The sequence shown here is derived from an EMBL/GenBank/DDBJ whole genome shotgun (WGS) entry which is preliminary data.</text>
</comment>
<sequence>MFCSSLRRKREWAPALRGSADPAYIETRLETHDIAFPVSIRGDIAVFRGVLVSTREVGASQTKQRLERLRLLDGGSSVFAVLLLDGDSFMGSLTKLQMEYVAPSQSCLFCWLTIFYMAVSLQGLVAIPSAHLPPKLQPGRSETDETMMRTRRALHSSRPGMRKDTGRRSEEALQEAAVRVGMQHTALILVHTAETVGSVRALVERTVWIRGGCPSSLLDTADEGRWVMFGRGFSLKNHVPRSVAVNGPLMSGGQRAPHFDTRPTWSTRTCSDLTPDTSGCCPVRHVRDT</sequence>
<dbReference type="AlphaFoldDB" id="A0A086T8S7"/>
<evidence type="ECO:0000313" key="4">
    <source>
        <dbReference type="Proteomes" id="UP000029964"/>
    </source>
</evidence>
<dbReference type="OrthoDB" id="2129069at2759"/>
<feature type="region of interest" description="Disordered" evidence="1">
    <location>
        <begin position="136"/>
        <end position="167"/>
    </location>
</feature>
<keyword evidence="2" id="KW-0472">Membrane</keyword>
<protein>
    <submittedName>
        <fullName evidence="3">Uncharacterized protein</fullName>
    </submittedName>
</protein>
<keyword evidence="4" id="KW-1185">Reference proteome</keyword>
<keyword evidence="2" id="KW-1133">Transmembrane helix</keyword>
<dbReference type="HOGENOM" id="CLU_962983_0_0_1"/>
<evidence type="ECO:0000256" key="2">
    <source>
        <dbReference type="SAM" id="Phobius"/>
    </source>
</evidence>
<evidence type="ECO:0000256" key="1">
    <source>
        <dbReference type="SAM" id="MobiDB-lite"/>
    </source>
</evidence>
<organism evidence="3 4">
    <name type="scientific">Hapsidospora chrysogenum (strain ATCC 11550 / CBS 779.69 / DSM 880 / IAM 14645 / JCM 23072 / IMI 49137)</name>
    <name type="common">Acremonium chrysogenum</name>
    <dbReference type="NCBI Taxonomy" id="857340"/>
    <lineage>
        <taxon>Eukaryota</taxon>
        <taxon>Fungi</taxon>
        <taxon>Dikarya</taxon>
        <taxon>Ascomycota</taxon>
        <taxon>Pezizomycotina</taxon>
        <taxon>Sordariomycetes</taxon>
        <taxon>Hypocreomycetidae</taxon>
        <taxon>Hypocreales</taxon>
        <taxon>Bionectriaceae</taxon>
        <taxon>Hapsidospora</taxon>
    </lineage>
</organism>
<dbReference type="EMBL" id="JPKY01000027">
    <property type="protein sequence ID" value="KFH45759.1"/>
    <property type="molecule type" value="Genomic_DNA"/>
</dbReference>
<proteinExistence type="predicted"/>
<keyword evidence="2" id="KW-0812">Transmembrane</keyword>
<reference evidence="4" key="1">
    <citation type="journal article" date="2014" name="Genome Announc.">
        <title>Genome sequence and annotation of Acremonium chrysogenum, producer of the beta-lactam antibiotic cephalosporin C.</title>
        <authorList>
            <person name="Terfehr D."/>
            <person name="Dahlmann T.A."/>
            <person name="Specht T."/>
            <person name="Zadra I."/>
            <person name="Kuernsteiner H."/>
            <person name="Kueck U."/>
        </authorList>
    </citation>
    <scope>NUCLEOTIDE SEQUENCE [LARGE SCALE GENOMIC DNA]</scope>
    <source>
        <strain evidence="4">ATCC 11550 / CBS 779.69 / DSM 880 / IAM 14645 / JCM 23072 / IMI 49137</strain>
    </source>
</reference>